<dbReference type="PANTHER" id="PTHR40588">
    <property type="entry name" value="MRNA INTERFERASE TOXIN YAFQ"/>
    <property type="match status" value="1"/>
</dbReference>
<accession>A0A1C4A216</accession>
<dbReference type="GO" id="GO:0004521">
    <property type="term" value="F:RNA endonuclease activity"/>
    <property type="evidence" value="ECO:0007669"/>
    <property type="project" value="TreeGrafter"/>
</dbReference>
<dbReference type="PANTHER" id="PTHR40588:SF1">
    <property type="entry name" value="MRNA INTERFERASE TOXIN YAFQ"/>
    <property type="match status" value="1"/>
</dbReference>
<reference evidence="4" key="1">
    <citation type="submission" date="2016-08" db="EMBL/GenBank/DDBJ databases">
        <authorList>
            <person name="Varghese N."/>
            <person name="Submissions Spin"/>
        </authorList>
    </citation>
    <scope>NUCLEOTIDE SEQUENCE [LARGE SCALE GENOMIC DNA]</scope>
    <source>
        <strain evidence="4">REICA_082</strain>
    </source>
</reference>
<dbReference type="GO" id="GO:0006402">
    <property type="term" value="P:mRNA catabolic process"/>
    <property type="evidence" value="ECO:0007669"/>
    <property type="project" value="TreeGrafter"/>
</dbReference>
<evidence type="ECO:0000313" key="3">
    <source>
        <dbReference type="EMBL" id="SCB88678.1"/>
    </source>
</evidence>
<dbReference type="SUPFAM" id="SSF143011">
    <property type="entry name" value="RelE-like"/>
    <property type="match status" value="1"/>
</dbReference>
<feature type="active site" description="Proton donor" evidence="2">
    <location>
        <position position="97"/>
    </location>
</feature>
<evidence type="ECO:0000313" key="4">
    <source>
        <dbReference type="Proteomes" id="UP000198975"/>
    </source>
</evidence>
<proteinExistence type="predicted"/>
<dbReference type="InterPro" id="IPR035093">
    <property type="entry name" value="RelE/ParE_toxin_dom_sf"/>
</dbReference>
<dbReference type="Proteomes" id="UP000198975">
    <property type="component" value="Unassembled WGS sequence"/>
</dbReference>
<keyword evidence="4" id="KW-1185">Reference proteome</keyword>
<dbReference type="AlphaFoldDB" id="A0A1C4A216"/>
<sequence length="102" mass="11577">MMGKSKRAPLPYRSDYTKTFVKAWARYNKAGRRDMHETAAIMSMVLSGNPLPAQYSDHALTGNMLGFRELHLGGDYLLVYRVDEAKHLVVFTDLGTHAELFE</sequence>
<dbReference type="Pfam" id="PF15738">
    <property type="entry name" value="YafQ_toxin"/>
    <property type="match status" value="1"/>
</dbReference>
<gene>
    <name evidence="3" type="ORF">GA0061071_102357</name>
</gene>
<keyword evidence="1" id="KW-1277">Toxin-antitoxin system</keyword>
<dbReference type="InterPro" id="IPR004386">
    <property type="entry name" value="Toxin_YafQ-like"/>
</dbReference>
<dbReference type="NCBIfam" id="TIGR02385">
    <property type="entry name" value="RelE_StbE"/>
    <property type="match status" value="1"/>
</dbReference>
<dbReference type="Gene3D" id="3.30.2310.20">
    <property type="entry name" value="RelE-like"/>
    <property type="match status" value="1"/>
</dbReference>
<protein>
    <submittedName>
        <fullName evidence="3">mRNA interferase YafQ</fullName>
    </submittedName>
</protein>
<organism evidence="3 4">
    <name type="scientific">Kosakonia oryzendophytica</name>
    <dbReference type="NCBI Taxonomy" id="1005665"/>
    <lineage>
        <taxon>Bacteria</taxon>
        <taxon>Pseudomonadati</taxon>
        <taxon>Pseudomonadota</taxon>
        <taxon>Gammaproteobacteria</taxon>
        <taxon>Enterobacterales</taxon>
        <taxon>Enterobacteriaceae</taxon>
        <taxon>Kosakonia</taxon>
    </lineage>
</organism>
<dbReference type="RefSeq" id="WP_245191397.1">
    <property type="nucleotide sequence ID" value="NZ_CP115659.1"/>
</dbReference>
<dbReference type="InterPro" id="IPR007712">
    <property type="entry name" value="RelE/ParE_toxin"/>
</dbReference>
<dbReference type="PIRSF" id="PIRSF006156">
    <property type="entry name" value="YafQ"/>
    <property type="match status" value="1"/>
</dbReference>
<dbReference type="EMBL" id="FMAY01000002">
    <property type="protein sequence ID" value="SCB88678.1"/>
    <property type="molecule type" value="Genomic_DNA"/>
</dbReference>
<dbReference type="GO" id="GO:0006415">
    <property type="term" value="P:translational termination"/>
    <property type="evidence" value="ECO:0007669"/>
    <property type="project" value="TreeGrafter"/>
</dbReference>
<evidence type="ECO:0000256" key="1">
    <source>
        <dbReference type="ARBA" id="ARBA00022649"/>
    </source>
</evidence>
<evidence type="ECO:0000256" key="2">
    <source>
        <dbReference type="PIRSR" id="PIRSR006156-1"/>
    </source>
</evidence>
<name>A0A1C4A216_9ENTR</name>